<reference evidence="1 2" key="1">
    <citation type="journal article" date="2024" name="ISME J.">
        <title>Tailless and filamentous prophages are predominant in marine Vibrio.</title>
        <authorList>
            <person name="Steensen K."/>
            <person name="Seneca J."/>
            <person name="Bartlau N."/>
            <person name="Yu X.A."/>
            <person name="Hussain F.A."/>
            <person name="Polz M.F."/>
        </authorList>
    </citation>
    <scope>NUCLEOTIDE SEQUENCE [LARGE SCALE GENOMIC DNA]</scope>
    <source>
        <strain evidence="1 2">10N.222.51.A1</strain>
    </source>
</reference>
<comment type="caution">
    <text evidence="1">The sequence shown here is derived from an EMBL/GenBank/DDBJ whole genome shotgun (WGS) entry which is preliminary data.</text>
</comment>
<sequence>MNAYAESVFHEAVYHGGTQTDQEVTLAWDWQISADTTQSRETPFSLQSKHSYQSVNALLDLEVGYENWLGLFAIKGNDLYSHSSHFTSIDSNSTYGASQTDFEAEFIIRELFWQGEWDLSTDWLGDHYLDVTLGKVRLDWGVGYGYRPLDVIKPYRRNPVGIVAEEGAGVFSLSSFDGLGEWTLIYSDSSWTSHDSDSQYTNELEQQSEQQGFGIRRYGLVGEHEYQWLAYYDDVRHGLFGASVVSVLDLAWEFHGSAVYQRHSLGYQQPNTQPHNLQPVTLSEKDEAYQALVGLTWANEIGNSIILEYWFDSRAWSGSEWKEAINSATLLKSNPATATLAGSYAQGYQHANIVQHNLMFHWTLDSTAWAHIFSDGMNETPQGDSWGWLSNVTPTLDVLISPEDGGFIVTQWINYQMVDSGSSSVDLELAARFLAGKGNSAYANLPDSHIFILNIKGRF</sequence>
<dbReference type="RefSeq" id="WP_372265972.1">
    <property type="nucleotide sequence ID" value="NZ_JBFRUW010000028.1"/>
</dbReference>
<gene>
    <name evidence="1" type="ORF">AB4566_09505</name>
</gene>
<organism evidence="1 2">
    <name type="scientific">Vibrio gallaecicus</name>
    <dbReference type="NCBI Taxonomy" id="552386"/>
    <lineage>
        <taxon>Bacteria</taxon>
        <taxon>Pseudomonadati</taxon>
        <taxon>Pseudomonadota</taxon>
        <taxon>Gammaproteobacteria</taxon>
        <taxon>Vibrionales</taxon>
        <taxon>Vibrionaceae</taxon>
        <taxon>Vibrio</taxon>
    </lineage>
</organism>
<protein>
    <recommendedName>
        <fullName evidence="3">Beta-lactamase</fullName>
    </recommendedName>
</protein>
<dbReference type="Proteomes" id="UP001570417">
    <property type="component" value="Unassembled WGS sequence"/>
</dbReference>
<evidence type="ECO:0000313" key="2">
    <source>
        <dbReference type="Proteomes" id="UP001570417"/>
    </source>
</evidence>
<evidence type="ECO:0000313" key="1">
    <source>
        <dbReference type="EMBL" id="MFA0568509.1"/>
    </source>
</evidence>
<name>A0ABV4NAR6_9VIBR</name>
<keyword evidence="2" id="KW-1185">Reference proteome</keyword>
<evidence type="ECO:0008006" key="3">
    <source>
        <dbReference type="Google" id="ProtNLM"/>
    </source>
</evidence>
<proteinExistence type="predicted"/>
<dbReference type="EMBL" id="JBFRUW010000028">
    <property type="protein sequence ID" value="MFA0568509.1"/>
    <property type="molecule type" value="Genomic_DNA"/>
</dbReference>
<accession>A0ABV4NAR6</accession>